<keyword evidence="3 12" id="KW-0812">Transmembrane</keyword>
<comment type="caution">
    <text evidence="15">The sequence shown here is derived from an EMBL/GenBank/DDBJ whole genome shotgun (WGS) entry which is preliminary data.</text>
</comment>
<evidence type="ECO:0000259" key="14">
    <source>
        <dbReference type="PROSITE" id="PS50853"/>
    </source>
</evidence>
<dbReference type="Proteomes" id="UP001181693">
    <property type="component" value="Unassembled WGS sequence"/>
</dbReference>
<dbReference type="InterPro" id="IPR036116">
    <property type="entry name" value="FN3_sf"/>
</dbReference>
<keyword evidence="4 13" id="KW-0732">Signal</keyword>
<dbReference type="PROSITE" id="PS50853">
    <property type="entry name" value="FN3"/>
    <property type="match status" value="2"/>
</dbReference>
<dbReference type="InterPro" id="IPR036179">
    <property type="entry name" value="Ig-like_dom_sf"/>
</dbReference>
<protein>
    <recommendedName>
        <fullName evidence="14">Fibronectin type-III domain-containing protein</fullName>
    </recommendedName>
</protein>
<keyword evidence="11" id="KW-0393">Immunoglobulin domain</keyword>
<evidence type="ECO:0000256" key="4">
    <source>
        <dbReference type="ARBA" id="ARBA00022729"/>
    </source>
</evidence>
<dbReference type="AlphaFoldDB" id="A0AAV3BAT9"/>
<dbReference type="SUPFAM" id="SSF49265">
    <property type="entry name" value="Fibronectin type III"/>
    <property type="match status" value="2"/>
</dbReference>
<name>A0AAV3BAT9_PYXAD</name>
<evidence type="ECO:0000256" key="1">
    <source>
        <dbReference type="ARBA" id="ARBA00004479"/>
    </source>
</evidence>
<accession>A0AAV3BAT9</accession>
<evidence type="ECO:0000256" key="7">
    <source>
        <dbReference type="ARBA" id="ARBA00023136"/>
    </source>
</evidence>
<evidence type="ECO:0000256" key="5">
    <source>
        <dbReference type="ARBA" id="ARBA00022737"/>
    </source>
</evidence>
<evidence type="ECO:0000256" key="3">
    <source>
        <dbReference type="ARBA" id="ARBA00022692"/>
    </source>
</evidence>
<comment type="subcellular location">
    <subcellularLocation>
        <location evidence="1">Membrane</location>
        <topology evidence="1">Single-pass type I membrane protein</topology>
    </subcellularLocation>
</comment>
<dbReference type="SUPFAM" id="SSF48726">
    <property type="entry name" value="Immunoglobulin"/>
    <property type="match status" value="1"/>
</dbReference>
<feature type="domain" description="Fibronectin type-III" evidence="14">
    <location>
        <begin position="430"/>
        <end position="525"/>
    </location>
</feature>
<sequence>MQKDWRILLLEEILFLFLASGEQACRITIDSPVIRLGSPLLASCSSNCPQIGRGTVVWKLDNNFLAEDQYRNIQENTSSVYFSSFNKTSGLLQCYVNSKEGFYLMDQIHIRAGYPPSPPSNLSCLLKPSNNFVTCTWLSGEDSSLTTDVTLSGSRSVEQCVIPAKTDFDYNPIKGQNFFNIPRSSYHFSKRLTVWVTVKNEFGSATSGPVCFIPREEVKLDPIVISETKATTTGCIKLQWTYGKASFVKDLKCQLRYRNEFQTEWAKPMKRENANAKHLWYIVNHLLQKDISLCHTTDLNCTFLLPHGINRAFIWAQNTAGASPVKEINFFATKGNPVSRMYASPNNDYSIRVEWEPQVHATAYVLEWCKSAQLPKCEFNWKTEFSGSNTSILQENIEPYQMYTVTLYPVYMENIGTPVQTNVYSKEAAPAFSPELKLDSVNKSQAEVHWEPIPLEKRNGFITNYTIFWIDTHGKEEFSTVNGSVTRFKIKNIVPFTTYQVFLRSSTAGGSVNGTILTVYTTFPDNTFLLLVLSLFLFLVIILVFIICIMKHKRMKNHLWPTVPDPAKSQMGKWTSFMEEMPRVMDNPPDVSQFLTSDICIVEGWQGKKPLTQCQETPLKDTDERNNWRSYVNTDTVQYAQVITGGYREQSPPTSVYGRSDSTQPLLCDMSPSPQNYENMWFHSHHQEDNVFLVEEEKNVMDYPLLHALQIHEKGESVNLFN</sequence>
<evidence type="ECO:0000256" key="8">
    <source>
        <dbReference type="ARBA" id="ARBA00023157"/>
    </source>
</evidence>
<dbReference type="PROSITE" id="PS01353">
    <property type="entry name" value="HEMATOPO_REC_L_F2"/>
    <property type="match status" value="1"/>
</dbReference>
<organism evidence="15 16">
    <name type="scientific">Pyxicephalus adspersus</name>
    <name type="common">African bullfrog</name>
    <dbReference type="NCBI Taxonomy" id="30357"/>
    <lineage>
        <taxon>Eukaryota</taxon>
        <taxon>Metazoa</taxon>
        <taxon>Chordata</taxon>
        <taxon>Craniata</taxon>
        <taxon>Vertebrata</taxon>
        <taxon>Euteleostomi</taxon>
        <taxon>Amphibia</taxon>
        <taxon>Batrachia</taxon>
        <taxon>Anura</taxon>
        <taxon>Neobatrachia</taxon>
        <taxon>Ranoidea</taxon>
        <taxon>Pyxicephalidae</taxon>
        <taxon>Pyxicephalinae</taxon>
        <taxon>Pyxicephalus</taxon>
    </lineage>
</organism>
<evidence type="ECO:0000256" key="6">
    <source>
        <dbReference type="ARBA" id="ARBA00022989"/>
    </source>
</evidence>
<dbReference type="EMBL" id="DYDO01000001">
    <property type="protein sequence ID" value="DBA33652.1"/>
    <property type="molecule type" value="Genomic_DNA"/>
</dbReference>
<dbReference type="PANTHER" id="PTHR48423">
    <property type="entry name" value="INTERLEUKIN-27 RECEPTOR SUBUNIT ALPHA"/>
    <property type="match status" value="1"/>
</dbReference>
<dbReference type="Pfam" id="PF00041">
    <property type="entry name" value="fn3"/>
    <property type="match status" value="1"/>
</dbReference>
<evidence type="ECO:0000313" key="16">
    <source>
        <dbReference type="Proteomes" id="UP001181693"/>
    </source>
</evidence>
<feature type="domain" description="Fibronectin type-III" evidence="14">
    <location>
        <begin position="337"/>
        <end position="429"/>
    </location>
</feature>
<keyword evidence="6 12" id="KW-1133">Transmembrane helix</keyword>
<evidence type="ECO:0000256" key="13">
    <source>
        <dbReference type="SAM" id="SignalP"/>
    </source>
</evidence>
<dbReference type="InterPro" id="IPR003961">
    <property type="entry name" value="FN3_dom"/>
</dbReference>
<dbReference type="PANTHER" id="PTHR48423:SF1">
    <property type="entry name" value="INTERLEUKIN-27 RECEPTOR SUBUNIT ALPHA"/>
    <property type="match status" value="1"/>
</dbReference>
<dbReference type="InterPro" id="IPR010457">
    <property type="entry name" value="IgC2-like_lig-bd"/>
</dbReference>
<keyword evidence="7 12" id="KW-0472">Membrane</keyword>
<dbReference type="GO" id="GO:0004896">
    <property type="term" value="F:cytokine receptor activity"/>
    <property type="evidence" value="ECO:0007669"/>
    <property type="project" value="InterPro"/>
</dbReference>
<feature type="chain" id="PRO_5044022263" description="Fibronectin type-III domain-containing protein" evidence="13">
    <location>
        <begin position="25"/>
        <end position="722"/>
    </location>
</feature>
<evidence type="ECO:0000313" key="15">
    <source>
        <dbReference type="EMBL" id="DBA33652.1"/>
    </source>
</evidence>
<comment type="similarity">
    <text evidence="2">Belongs to the type I cytokine receptor family. Type 2 subfamily.</text>
</comment>
<feature type="transmembrane region" description="Helical" evidence="12">
    <location>
        <begin position="528"/>
        <end position="550"/>
    </location>
</feature>
<keyword evidence="9" id="KW-0675">Receptor</keyword>
<dbReference type="CDD" id="cd00063">
    <property type="entry name" value="FN3"/>
    <property type="match status" value="2"/>
</dbReference>
<keyword evidence="8" id="KW-1015">Disulfide bond</keyword>
<dbReference type="Pfam" id="PF06328">
    <property type="entry name" value="Lep_receptor_Ig"/>
    <property type="match status" value="1"/>
</dbReference>
<dbReference type="Gene3D" id="2.60.40.10">
    <property type="entry name" value="Immunoglobulins"/>
    <property type="match status" value="4"/>
</dbReference>
<evidence type="ECO:0000256" key="12">
    <source>
        <dbReference type="SAM" id="Phobius"/>
    </source>
</evidence>
<dbReference type="InterPro" id="IPR003529">
    <property type="entry name" value="Hematopoietin_rcpt_Gp130_CS"/>
</dbReference>
<keyword evidence="16" id="KW-1185">Reference proteome</keyword>
<keyword evidence="10" id="KW-0325">Glycoprotein</keyword>
<dbReference type="InterPro" id="IPR013783">
    <property type="entry name" value="Ig-like_fold"/>
</dbReference>
<proteinExistence type="inferred from homology"/>
<evidence type="ECO:0000256" key="11">
    <source>
        <dbReference type="ARBA" id="ARBA00023319"/>
    </source>
</evidence>
<dbReference type="GO" id="GO:0005886">
    <property type="term" value="C:plasma membrane"/>
    <property type="evidence" value="ECO:0007669"/>
    <property type="project" value="UniProtKB-ARBA"/>
</dbReference>
<reference evidence="15" key="1">
    <citation type="thesis" date="2020" institute="ProQuest LLC" country="789 East Eisenhower Parkway, Ann Arbor, MI, USA">
        <title>Comparative Genomics and Chromosome Evolution.</title>
        <authorList>
            <person name="Mudd A.B."/>
        </authorList>
    </citation>
    <scope>NUCLEOTIDE SEQUENCE</scope>
    <source>
        <strain evidence="15">1538</strain>
        <tissue evidence="15">Blood</tissue>
    </source>
</reference>
<gene>
    <name evidence="15" type="ORF">GDO54_001301</name>
</gene>
<evidence type="ECO:0000256" key="9">
    <source>
        <dbReference type="ARBA" id="ARBA00023170"/>
    </source>
</evidence>
<dbReference type="InterPro" id="IPR052672">
    <property type="entry name" value="Type1_Cytokine_Rcpt_Type2"/>
</dbReference>
<keyword evidence="5" id="KW-0677">Repeat</keyword>
<evidence type="ECO:0000256" key="10">
    <source>
        <dbReference type="ARBA" id="ARBA00023180"/>
    </source>
</evidence>
<dbReference type="SMART" id="SM00060">
    <property type="entry name" value="FN3"/>
    <property type="match status" value="2"/>
</dbReference>
<evidence type="ECO:0000256" key="2">
    <source>
        <dbReference type="ARBA" id="ARBA00008921"/>
    </source>
</evidence>
<feature type="signal peptide" evidence="13">
    <location>
        <begin position="1"/>
        <end position="24"/>
    </location>
</feature>